<dbReference type="AlphaFoldDB" id="A0ABD5XZ92"/>
<dbReference type="EMBL" id="JBHTAS010000001">
    <property type="protein sequence ID" value="MFC7138512.1"/>
    <property type="molecule type" value="Genomic_DNA"/>
</dbReference>
<name>A0ABD5XZ92_9EURY</name>
<dbReference type="Gene3D" id="1.10.10.10">
    <property type="entry name" value="Winged helix-like DNA-binding domain superfamily/Winged helix DNA-binding domain"/>
    <property type="match status" value="1"/>
</dbReference>
<protein>
    <submittedName>
        <fullName evidence="5">Lrp/AsnC family transcriptional regulator</fullName>
    </submittedName>
</protein>
<dbReference type="PANTHER" id="PTHR30154:SF34">
    <property type="entry name" value="TRANSCRIPTIONAL REGULATOR AZLB"/>
    <property type="match status" value="1"/>
</dbReference>
<dbReference type="SMART" id="SM00344">
    <property type="entry name" value="HTH_ASNC"/>
    <property type="match status" value="1"/>
</dbReference>
<keyword evidence="3" id="KW-0804">Transcription</keyword>
<dbReference type="PROSITE" id="PS00519">
    <property type="entry name" value="HTH_ASNC_1"/>
    <property type="match status" value="1"/>
</dbReference>
<comment type="caution">
    <text evidence="5">The sequence shown here is derived from an EMBL/GenBank/DDBJ whole genome shotgun (WGS) entry which is preliminary data.</text>
</comment>
<dbReference type="SUPFAM" id="SSF46785">
    <property type="entry name" value="Winged helix' DNA-binding domain"/>
    <property type="match status" value="1"/>
</dbReference>
<dbReference type="PRINTS" id="PR00033">
    <property type="entry name" value="HTHASNC"/>
</dbReference>
<dbReference type="InterPro" id="IPR000485">
    <property type="entry name" value="AsnC-type_HTH_dom"/>
</dbReference>
<keyword evidence="6" id="KW-1185">Reference proteome</keyword>
<proteinExistence type="predicted"/>
<accession>A0ABD5XZ92</accession>
<dbReference type="InterPro" id="IPR036390">
    <property type="entry name" value="WH_DNA-bd_sf"/>
</dbReference>
<evidence type="ECO:0000256" key="3">
    <source>
        <dbReference type="ARBA" id="ARBA00023163"/>
    </source>
</evidence>
<sequence>MDLDEVDKGILYLLQRDAREITTQEMADQVGVSASTVRNRIKQMEEYGIIRGYYPDIDYDKAGLQLYVEIICSAPNPQREQLAGQARDIGGIISIREVLNGEDNMQIDAVGTDSDDVARITDELSELGVRVVNTKIIKNTVIQPFNYFGEHVVEGDRSE</sequence>
<reference evidence="5 6" key="1">
    <citation type="journal article" date="2019" name="Int. J. Syst. Evol. Microbiol.">
        <title>The Global Catalogue of Microorganisms (GCM) 10K type strain sequencing project: providing services to taxonomists for standard genome sequencing and annotation.</title>
        <authorList>
            <consortium name="The Broad Institute Genomics Platform"/>
            <consortium name="The Broad Institute Genome Sequencing Center for Infectious Disease"/>
            <person name="Wu L."/>
            <person name="Ma J."/>
        </authorList>
    </citation>
    <scope>NUCLEOTIDE SEQUENCE [LARGE SCALE GENOMIC DNA]</scope>
    <source>
        <strain evidence="5 6">XZYJT29</strain>
    </source>
</reference>
<evidence type="ECO:0000256" key="2">
    <source>
        <dbReference type="ARBA" id="ARBA00023125"/>
    </source>
</evidence>
<keyword evidence="2" id="KW-0238">DNA-binding</keyword>
<evidence type="ECO:0000313" key="5">
    <source>
        <dbReference type="EMBL" id="MFC7138512.1"/>
    </source>
</evidence>
<dbReference type="GO" id="GO:0003677">
    <property type="term" value="F:DNA binding"/>
    <property type="evidence" value="ECO:0007669"/>
    <property type="project" value="UniProtKB-KW"/>
</dbReference>
<dbReference type="InterPro" id="IPR036388">
    <property type="entry name" value="WH-like_DNA-bd_sf"/>
</dbReference>
<dbReference type="InterPro" id="IPR011991">
    <property type="entry name" value="ArsR-like_HTH"/>
</dbReference>
<organism evidence="5 6">
    <name type="scientific">Halosimplex aquaticum</name>
    <dbReference type="NCBI Taxonomy" id="3026162"/>
    <lineage>
        <taxon>Archaea</taxon>
        <taxon>Methanobacteriati</taxon>
        <taxon>Methanobacteriota</taxon>
        <taxon>Stenosarchaea group</taxon>
        <taxon>Halobacteria</taxon>
        <taxon>Halobacteriales</taxon>
        <taxon>Haloarculaceae</taxon>
        <taxon>Halosimplex</taxon>
    </lineage>
</organism>
<dbReference type="RefSeq" id="WP_274324133.1">
    <property type="nucleotide sequence ID" value="NZ_CP118158.1"/>
</dbReference>
<dbReference type="Proteomes" id="UP001596432">
    <property type="component" value="Unassembled WGS sequence"/>
</dbReference>
<dbReference type="InterPro" id="IPR019888">
    <property type="entry name" value="Tscrpt_reg_AsnC-like"/>
</dbReference>
<keyword evidence="1" id="KW-0805">Transcription regulation</keyword>
<feature type="domain" description="HTH asnC-type" evidence="4">
    <location>
        <begin position="3"/>
        <end position="65"/>
    </location>
</feature>
<dbReference type="PROSITE" id="PS50956">
    <property type="entry name" value="HTH_ASNC_2"/>
    <property type="match status" value="1"/>
</dbReference>
<evidence type="ECO:0000259" key="4">
    <source>
        <dbReference type="PROSITE" id="PS50956"/>
    </source>
</evidence>
<dbReference type="Pfam" id="PF13412">
    <property type="entry name" value="HTH_24"/>
    <property type="match status" value="1"/>
</dbReference>
<dbReference type="PANTHER" id="PTHR30154">
    <property type="entry name" value="LEUCINE-RESPONSIVE REGULATORY PROTEIN"/>
    <property type="match status" value="1"/>
</dbReference>
<dbReference type="GeneID" id="78818752"/>
<dbReference type="CDD" id="cd00090">
    <property type="entry name" value="HTH_ARSR"/>
    <property type="match status" value="1"/>
</dbReference>
<dbReference type="InterPro" id="IPR019885">
    <property type="entry name" value="Tscrpt_reg_HTH_AsnC-type_CS"/>
</dbReference>
<evidence type="ECO:0000256" key="1">
    <source>
        <dbReference type="ARBA" id="ARBA00023015"/>
    </source>
</evidence>
<evidence type="ECO:0000313" key="6">
    <source>
        <dbReference type="Proteomes" id="UP001596432"/>
    </source>
</evidence>
<gene>
    <name evidence="5" type="ORF">ACFQMA_01520</name>
</gene>